<evidence type="ECO:0000256" key="3">
    <source>
        <dbReference type="ARBA" id="ARBA00022741"/>
    </source>
</evidence>
<dbReference type="Proteomes" id="UP001595548">
    <property type="component" value="Unassembled WGS sequence"/>
</dbReference>
<dbReference type="NCBIfam" id="NF007739">
    <property type="entry name" value="PRK10419.1"/>
    <property type="match status" value="2"/>
</dbReference>
<dbReference type="InterPro" id="IPR013563">
    <property type="entry name" value="Oligopep_ABC_C"/>
</dbReference>
<dbReference type="GO" id="GO:0005524">
    <property type="term" value="F:ATP binding"/>
    <property type="evidence" value="ECO:0007669"/>
    <property type="project" value="UniProtKB-KW"/>
</dbReference>
<dbReference type="Gene3D" id="3.40.50.300">
    <property type="entry name" value="P-loop containing nucleotide triphosphate hydrolases"/>
    <property type="match status" value="2"/>
</dbReference>
<dbReference type="Pfam" id="PF08352">
    <property type="entry name" value="oligo_HPY"/>
    <property type="match status" value="1"/>
</dbReference>
<accession>A0ABV7HMB3</accession>
<name>A0ABV7HMB3_9GAMM</name>
<keyword evidence="2" id="KW-0813">Transport</keyword>
<keyword evidence="7" id="KW-1185">Reference proteome</keyword>
<dbReference type="NCBIfam" id="NF008453">
    <property type="entry name" value="PRK11308.1"/>
    <property type="match status" value="2"/>
</dbReference>
<dbReference type="SMART" id="SM00382">
    <property type="entry name" value="AAA"/>
    <property type="match status" value="2"/>
</dbReference>
<proteinExistence type="inferred from homology"/>
<evidence type="ECO:0000256" key="1">
    <source>
        <dbReference type="ARBA" id="ARBA00005417"/>
    </source>
</evidence>
<feature type="domain" description="ABC transporter" evidence="5">
    <location>
        <begin position="286"/>
        <end position="530"/>
    </location>
</feature>
<evidence type="ECO:0000313" key="6">
    <source>
        <dbReference type="EMBL" id="MFC3155010.1"/>
    </source>
</evidence>
<dbReference type="RefSeq" id="WP_382415522.1">
    <property type="nucleotide sequence ID" value="NZ_AP031500.1"/>
</dbReference>
<dbReference type="InterPro" id="IPR003439">
    <property type="entry name" value="ABC_transporter-like_ATP-bd"/>
</dbReference>
<organism evidence="6 7">
    <name type="scientific">Gilvimarinus japonicus</name>
    <dbReference type="NCBI Taxonomy" id="1796469"/>
    <lineage>
        <taxon>Bacteria</taxon>
        <taxon>Pseudomonadati</taxon>
        <taxon>Pseudomonadota</taxon>
        <taxon>Gammaproteobacteria</taxon>
        <taxon>Cellvibrionales</taxon>
        <taxon>Cellvibrionaceae</taxon>
        <taxon>Gilvimarinus</taxon>
    </lineage>
</organism>
<evidence type="ECO:0000256" key="4">
    <source>
        <dbReference type="ARBA" id="ARBA00022840"/>
    </source>
</evidence>
<dbReference type="PANTHER" id="PTHR43776:SF7">
    <property type="entry name" value="D,D-DIPEPTIDE TRANSPORT ATP-BINDING PROTEIN DDPF-RELATED"/>
    <property type="match status" value="1"/>
</dbReference>
<dbReference type="CDD" id="cd03257">
    <property type="entry name" value="ABC_NikE_OppD_transporters"/>
    <property type="match status" value="2"/>
</dbReference>
<evidence type="ECO:0000259" key="5">
    <source>
        <dbReference type="PROSITE" id="PS50893"/>
    </source>
</evidence>
<reference evidence="7" key="1">
    <citation type="journal article" date="2019" name="Int. J. Syst. Evol. Microbiol.">
        <title>The Global Catalogue of Microorganisms (GCM) 10K type strain sequencing project: providing services to taxonomists for standard genome sequencing and annotation.</title>
        <authorList>
            <consortium name="The Broad Institute Genomics Platform"/>
            <consortium name="The Broad Institute Genome Sequencing Center for Infectious Disease"/>
            <person name="Wu L."/>
            <person name="Ma J."/>
        </authorList>
    </citation>
    <scope>NUCLEOTIDE SEQUENCE [LARGE SCALE GENOMIC DNA]</scope>
    <source>
        <strain evidence="7">KCTC 52141</strain>
    </source>
</reference>
<keyword evidence="4 6" id="KW-0067">ATP-binding</keyword>
<dbReference type="Pfam" id="PF00005">
    <property type="entry name" value="ABC_tran"/>
    <property type="match status" value="2"/>
</dbReference>
<comment type="similarity">
    <text evidence="1">Belongs to the ABC transporter superfamily.</text>
</comment>
<keyword evidence="3" id="KW-0547">Nucleotide-binding</keyword>
<sequence>MNQPLLSITNLTLTFHGATDATPAVRDVSFDVLPGEVLALVGESGSGKSVTAQSILRLLNPSAVRYDSGQISFAGHDLLRADERHLNRIRGGSIGMIFQEPMTSLNPLQSIEKQLSESLYLHKGTKRAAARPKVLEWLQRVEIRNAEQRLSALPHELSGGERQRVMIAMALINEPDLLIADEPTTALDVTVQAQILRLLKRLQKELGMSVLFITHDLGIVRKLADRVMIMRRGELLERGATAEVFDNPKTDYARQLLAAEPGAPPAPLAQANPLLTVDHLRTWFGVSTGLLRRVKHYVKAVDDISFTLAEGETLGIVGESGSGKTTLGRSVLQLIKCEGDVHFTLAGENASRNLLHLSAKQMKPLRRHIQMIFQDPFASLSPRMSVLQIIAEGLKVHERYSKTELEARVIDAMREVQLDPELRHRYPNEFSGGQRQRIAIARALVLKPRLLVLDEPTSALDRSVQKDIVDLLQRLQREYGLSYLFISHDLSVVRSMSHRIMIMKDGKVVEQGAAERIFNQPQHPYSKALLAAANDPL</sequence>
<dbReference type="SUPFAM" id="SSF52540">
    <property type="entry name" value="P-loop containing nucleoside triphosphate hydrolases"/>
    <property type="match status" value="2"/>
</dbReference>
<dbReference type="EMBL" id="JBHRTL010000006">
    <property type="protein sequence ID" value="MFC3155010.1"/>
    <property type="molecule type" value="Genomic_DNA"/>
</dbReference>
<comment type="caution">
    <text evidence="6">The sequence shown here is derived from an EMBL/GenBank/DDBJ whole genome shotgun (WGS) entry which is preliminary data.</text>
</comment>
<feature type="domain" description="ABC transporter" evidence="5">
    <location>
        <begin position="6"/>
        <end position="257"/>
    </location>
</feature>
<dbReference type="PROSITE" id="PS00211">
    <property type="entry name" value="ABC_TRANSPORTER_1"/>
    <property type="match status" value="2"/>
</dbReference>
<dbReference type="InterPro" id="IPR017871">
    <property type="entry name" value="ABC_transporter-like_CS"/>
</dbReference>
<evidence type="ECO:0000313" key="7">
    <source>
        <dbReference type="Proteomes" id="UP001595548"/>
    </source>
</evidence>
<dbReference type="PROSITE" id="PS50893">
    <property type="entry name" value="ABC_TRANSPORTER_2"/>
    <property type="match status" value="2"/>
</dbReference>
<dbReference type="InterPro" id="IPR027417">
    <property type="entry name" value="P-loop_NTPase"/>
</dbReference>
<gene>
    <name evidence="6" type="ORF">ACFOEB_07340</name>
</gene>
<dbReference type="PANTHER" id="PTHR43776">
    <property type="entry name" value="TRANSPORT ATP-BINDING PROTEIN"/>
    <property type="match status" value="1"/>
</dbReference>
<dbReference type="InterPro" id="IPR050319">
    <property type="entry name" value="ABC_transp_ATP-bind"/>
</dbReference>
<protein>
    <submittedName>
        <fullName evidence="6">ABC transporter ATP-binding protein</fullName>
    </submittedName>
</protein>
<dbReference type="InterPro" id="IPR003593">
    <property type="entry name" value="AAA+_ATPase"/>
</dbReference>
<evidence type="ECO:0000256" key="2">
    <source>
        <dbReference type="ARBA" id="ARBA00022448"/>
    </source>
</evidence>